<evidence type="ECO:0000256" key="4">
    <source>
        <dbReference type="PROSITE-ProRule" id="PRU00335"/>
    </source>
</evidence>
<dbReference type="PANTHER" id="PTHR30055">
    <property type="entry name" value="HTH-TYPE TRANSCRIPTIONAL REGULATOR RUTR"/>
    <property type="match status" value="1"/>
</dbReference>
<evidence type="ECO:0000259" key="5">
    <source>
        <dbReference type="PROSITE" id="PS50977"/>
    </source>
</evidence>
<dbReference type="KEGG" id="fri:FraEuI1c_3388"/>
<dbReference type="EMBL" id="CP002299">
    <property type="protein sequence ID" value="ADP81397.1"/>
    <property type="molecule type" value="Genomic_DNA"/>
</dbReference>
<reference evidence="6 7" key="1">
    <citation type="submission" date="2010-10" db="EMBL/GenBank/DDBJ databases">
        <title>Complete sequence of Frankia sp. EuI1c.</title>
        <authorList>
            <consortium name="US DOE Joint Genome Institute"/>
            <person name="Lucas S."/>
            <person name="Copeland A."/>
            <person name="Lapidus A."/>
            <person name="Cheng J.-F."/>
            <person name="Bruce D."/>
            <person name="Goodwin L."/>
            <person name="Pitluck S."/>
            <person name="Chertkov O."/>
            <person name="Detter J.C."/>
            <person name="Han C."/>
            <person name="Tapia R."/>
            <person name="Land M."/>
            <person name="Hauser L."/>
            <person name="Jeffries C."/>
            <person name="Kyrpides N."/>
            <person name="Ivanova N."/>
            <person name="Mikhailova N."/>
            <person name="Beauchemin N."/>
            <person name="Sen A."/>
            <person name="Sur S.A."/>
            <person name="Gtari M."/>
            <person name="Wall L."/>
            <person name="Tisa L."/>
            <person name="Woyke T."/>
        </authorList>
    </citation>
    <scope>NUCLEOTIDE SEQUENCE [LARGE SCALE GENOMIC DNA]</scope>
    <source>
        <strain evidence="7">DSM 45817 / CECT 9037 / EuI1c</strain>
    </source>
</reference>
<dbReference type="GO" id="GO:0046677">
    <property type="term" value="P:response to antibiotic"/>
    <property type="evidence" value="ECO:0007669"/>
    <property type="project" value="InterPro"/>
</dbReference>
<evidence type="ECO:0000256" key="3">
    <source>
        <dbReference type="ARBA" id="ARBA00023163"/>
    </source>
</evidence>
<dbReference type="AlphaFoldDB" id="E3IWR7"/>
<dbReference type="Pfam" id="PF00440">
    <property type="entry name" value="TetR_N"/>
    <property type="match status" value="1"/>
</dbReference>
<dbReference type="PRINTS" id="PR00455">
    <property type="entry name" value="HTHTETR"/>
</dbReference>
<dbReference type="PROSITE" id="PS50977">
    <property type="entry name" value="HTH_TETR_2"/>
    <property type="match status" value="1"/>
</dbReference>
<dbReference type="eggNOG" id="COG1309">
    <property type="taxonomic scope" value="Bacteria"/>
</dbReference>
<dbReference type="Proteomes" id="UP000002484">
    <property type="component" value="Chromosome"/>
</dbReference>
<proteinExistence type="predicted"/>
<dbReference type="InterPro" id="IPR036271">
    <property type="entry name" value="Tet_transcr_reg_TetR-rel_C_sf"/>
</dbReference>
<gene>
    <name evidence="6" type="ordered locus">FraEuI1c_3388</name>
</gene>
<dbReference type="SUPFAM" id="SSF46689">
    <property type="entry name" value="Homeodomain-like"/>
    <property type="match status" value="1"/>
</dbReference>
<protein>
    <submittedName>
        <fullName evidence="6">Regulatory protein TetR</fullName>
    </submittedName>
</protein>
<dbReference type="PRINTS" id="PR00400">
    <property type="entry name" value="TETREPRESSOR"/>
</dbReference>
<dbReference type="InParanoid" id="E3IWR7"/>
<dbReference type="SUPFAM" id="SSF48498">
    <property type="entry name" value="Tetracyclin repressor-like, C-terminal domain"/>
    <property type="match status" value="1"/>
</dbReference>
<dbReference type="STRING" id="298654.FraEuI1c_3388"/>
<feature type="domain" description="HTH tetR-type" evidence="5">
    <location>
        <begin position="23"/>
        <end position="83"/>
    </location>
</feature>
<keyword evidence="1" id="KW-0805">Transcription regulation</keyword>
<evidence type="ECO:0000256" key="2">
    <source>
        <dbReference type="ARBA" id="ARBA00023125"/>
    </source>
</evidence>
<dbReference type="PANTHER" id="PTHR30055:SF234">
    <property type="entry name" value="HTH-TYPE TRANSCRIPTIONAL REGULATOR BETI"/>
    <property type="match status" value="1"/>
</dbReference>
<dbReference type="HOGENOM" id="CLU_069543_3_0_11"/>
<keyword evidence="3" id="KW-0804">Transcription</keyword>
<dbReference type="GO" id="GO:0045892">
    <property type="term" value="P:negative regulation of DNA-templated transcription"/>
    <property type="evidence" value="ECO:0007669"/>
    <property type="project" value="InterPro"/>
</dbReference>
<evidence type="ECO:0000313" key="6">
    <source>
        <dbReference type="EMBL" id="ADP81397.1"/>
    </source>
</evidence>
<dbReference type="InterPro" id="IPR050109">
    <property type="entry name" value="HTH-type_TetR-like_transc_reg"/>
</dbReference>
<feature type="DNA-binding region" description="H-T-H motif" evidence="4">
    <location>
        <begin position="46"/>
        <end position="65"/>
    </location>
</feature>
<dbReference type="Gene3D" id="1.10.357.10">
    <property type="entry name" value="Tetracycline Repressor, domain 2"/>
    <property type="match status" value="1"/>
</dbReference>
<dbReference type="GO" id="GO:0000976">
    <property type="term" value="F:transcription cis-regulatory region binding"/>
    <property type="evidence" value="ECO:0007669"/>
    <property type="project" value="TreeGrafter"/>
</dbReference>
<name>E3IWR7_PSEI1</name>
<dbReference type="GO" id="GO:0003700">
    <property type="term" value="F:DNA-binding transcription factor activity"/>
    <property type="evidence" value="ECO:0007669"/>
    <property type="project" value="TreeGrafter"/>
</dbReference>
<dbReference type="InterPro" id="IPR001647">
    <property type="entry name" value="HTH_TetR"/>
</dbReference>
<keyword evidence="7" id="KW-1185">Reference proteome</keyword>
<keyword evidence="2 4" id="KW-0238">DNA-binding</keyword>
<dbReference type="InterPro" id="IPR003012">
    <property type="entry name" value="Tet_transcr_reg_TetR"/>
</dbReference>
<evidence type="ECO:0000256" key="1">
    <source>
        <dbReference type="ARBA" id="ARBA00023015"/>
    </source>
</evidence>
<dbReference type="InterPro" id="IPR009057">
    <property type="entry name" value="Homeodomain-like_sf"/>
</dbReference>
<sequence length="225" mass="24571">MPRPPVVAEYCHNLGMSRQSAPSLTRQAIVRTALTMVERDGYAAFTMPRLGDELGVRTASLYHHFRDRADILTEIARTIVLETDLPRIAPSAHWTEYFVTLAVNFRRTILRHRNAAPILLQFLPRDVLTPLYETAAQVLDQADELAPSSRILVLDGMDRIGLGSALLEAAASPEADGPFPNASAEAQPTLTAALTQNALDAEQLFVESIRAFLAGVLANQEARGG</sequence>
<evidence type="ECO:0000313" key="7">
    <source>
        <dbReference type="Proteomes" id="UP000002484"/>
    </source>
</evidence>
<accession>E3IWR7</accession>
<organism evidence="6 7">
    <name type="scientific">Pseudofrankia inefficax (strain DSM 45817 / CECT 9037 / DDB 130130 / EuI1c)</name>
    <name type="common">Frankia inefficax</name>
    <dbReference type="NCBI Taxonomy" id="298654"/>
    <lineage>
        <taxon>Bacteria</taxon>
        <taxon>Bacillati</taxon>
        <taxon>Actinomycetota</taxon>
        <taxon>Actinomycetes</taxon>
        <taxon>Frankiales</taxon>
        <taxon>Frankiaceae</taxon>
        <taxon>Pseudofrankia</taxon>
    </lineage>
</organism>